<comment type="caution">
    <text evidence="2">The sequence shown here is derived from an EMBL/GenBank/DDBJ whole genome shotgun (WGS) entry which is preliminary data.</text>
</comment>
<sequence length="404" mass="46188">MKLPKFLALSVAGAVSANAWAIDEPRSMNIWGFEFTPTLAVSESYDDNIRALRDEEKTSSWITSINPTFLLSAEDRNSAYQLEYSFNSDIYHSDSEATNTDHHLVFRSIMEFTSRHRLAWNLQYHRVEEVADVFYWENDNPVDGDNSTEYVVSDDENDKFSRSIAGATYTFGAREARNQIEVGANYEARRYFNGGGLNDDREFDSVQLNTVWYHALGARTKTLLEGRVTDYDYVNDTSRRSSTNYALLGGATWDATAKTKGNIRLGAQRKNFEDSTRSDYTTPMWEASVSYSPRTYSTFTLASRRAFDEGDDGASTVRNQTTSLGWKHEWSPFIRTELEYRLADREYKSSGRNDDLTGYGAGVIYSPVRWVDVSLGYRRLDNDSNDARRDYTRNIYLLGLELSL</sequence>
<keyword evidence="3" id="KW-1185">Reference proteome</keyword>
<evidence type="ECO:0008006" key="4">
    <source>
        <dbReference type="Google" id="ProtNLM"/>
    </source>
</evidence>
<evidence type="ECO:0000313" key="2">
    <source>
        <dbReference type="EMBL" id="GGK05554.1"/>
    </source>
</evidence>
<dbReference type="InterPro" id="IPR018759">
    <property type="entry name" value="BBP2_2"/>
</dbReference>
<proteinExistence type="predicted"/>
<dbReference type="AlphaFoldDB" id="A0A917Q1G5"/>
<feature type="signal peptide" evidence="1">
    <location>
        <begin position="1"/>
        <end position="21"/>
    </location>
</feature>
<evidence type="ECO:0000256" key="1">
    <source>
        <dbReference type="SAM" id="SignalP"/>
    </source>
</evidence>
<dbReference type="InterPro" id="IPR023614">
    <property type="entry name" value="Porin_dom_sf"/>
</dbReference>
<dbReference type="Pfam" id="PF10082">
    <property type="entry name" value="BBP2_2"/>
    <property type="match status" value="1"/>
</dbReference>
<reference evidence="2" key="1">
    <citation type="journal article" date="2014" name="Int. J. Syst. Evol. Microbiol.">
        <title>Complete genome sequence of Corynebacterium casei LMG S-19264T (=DSM 44701T), isolated from a smear-ripened cheese.</title>
        <authorList>
            <consortium name="US DOE Joint Genome Institute (JGI-PGF)"/>
            <person name="Walter F."/>
            <person name="Albersmeier A."/>
            <person name="Kalinowski J."/>
            <person name="Ruckert C."/>
        </authorList>
    </citation>
    <scope>NUCLEOTIDE SEQUENCE</scope>
    <source>
        <strain evidence="2">JCM 30078</strain>
    </source>
</reference>
<dbReference type="Gene3D" id="2.40.160.10">
    <property type="entry name" value="Porin"/>
    <property type="match status" value="1"/>
</dbReference>
<evidence type="ECO:0000313" key="3">
    <source>
        <dbReference type="Proteomes" id="UP000635983"/>
    </source>
</evidence>
<organism evidence="2 3">
    <name type="scientific">Pseudomonas matsuisoli</name>
    <dbReference type="NCBI Taxonomy" id="1515666"/>
    <lineage>
        <taxon>Bacteria</taxon>
        <taxon>Pseudomonadati</taxon>
        <taxon>Pseudomonadota</taxon>
        <taxon>Gammaproteobacteria</taxon>
        <taxon>Pseudomonadales</taxon>
        <taxon>Pseudomonadaceae</taxon>
        <taxon>Pseudomonas</taxon>
    </lineage>
</organism>
<gene>
    <name evidence="2" type="ORF">GCM10009304_34600</name>
</gene>
<dbReference type="EMBL" id="BMPO01000008">
    <property type="protein sequence ID" value="GGK05554.1"/>
    <property type="molecule type" value="Genomic_DNA"/>
</dbReference>
<accession>A0A917Q1G5</accession>
<feature type="chain" id="PRO_5037894031" description="Beta-barrel porin 2" evidence="1">
    <location>
        <begin position="22"/>
        <end position="404"/>
    </location>
</feature>
<dbReference type="SUPFAM" id="SSF56935">
    <property type="entry name" value="Porins"/>
    <property type="match status" value="1"/>
</dbReference>
<reference evidence="2" key="2">
    <citation type="submission" date="2020-09" db="EMBL/GenBank/DDBJ databases">
        <authorList>
            <person name="Sun Q."/>
            <person name="Ohkuma M."/>
        </authorList>
    </citation>
    <scope>NUCLEOTIDE SEQUENCE</scope>
    <source>
        <strain evidence="2">JCM 30078</strain>
    </source>
</reference>
<dbReference type="RefSeq" id="WP_188984905.1">
    <property type="nucleotide sequence ID" value="NZ_BMPO01000008.1"/>
</dbReference>
<name>A0A917Q1G5_9PSED</name>
<dbReference type="Proteomes" id="UP000635983">
    <property type="component" value="Unassembled WGS sequence"/>
</dbReference>
<keyword evidence="1" id="KW-0732">Signal</keyword>
<protein>
    <recommendedName>
        <fullName evidence="4">Beta-barrel porin 2</fullName>
    </recommendedName>
</protein>